<evidence type="ECO:0000313" key="6">
    <source>
        <dbReference type="EMBL" id="MFC7063831.1"/>
    </source>
</evidence>
<dbReference type="EMBL" id="JBHSZV010000059">
    <property type="protein sequence ID" value="MFC7063831.1"/>
    <property type="molecule type" value="Genomic_DNA"/>
</dbReference>
<evidence type="ECO:0000259" key="4">
    <source>
        <dbReference type="Pfam" id="PF00465"/>
    </source>
</evidence>
<reference evidence="7" key="1">
    <citation type="journal article" date="2019" name="Int. J. Syst. Evol. Microbiol.">
        <title>The Global Catalogue of Microorganisms (GCM) 10K type strain sequencing project: providing services to taxonomists for standard genome sequencing and annotation.</title>
        <authorList>
            <consortium name="The Broad Institute Genomics Platform"/>
            <consortium name="The Broad Institute Genome Sequencing Center for Infectious Disease"/>
            <person name="Wu L."/>
            <person name="Ma J."/>
        </authorList>
    </citation>
    <scope>NUCLEOTIDE SEQUENCE [LARGE SCALE GENOMIC DNA]</scope>
    <source>
        <strain evidence="7">CGMCC 4.1621</strain>
    </source>
</reference>
<gene>
    <name evidence="6" type="ORF">ACFQIC_18705</name>
</gene>
<evidence type="ECO:0000256" key="2">
    <source>
        <dbReference type="ARBA" id="ARBA00023002"/>
    </source>
</evidence>
<keyword evidence="7" id="KW-1185">Reference proteome</keyword>
<evidence type="ECO:0000259" key="5">
    <source>
        <dbReference type="Pfam" id="PF25137"/>
    </source>
</evidence>
<dbReference type="InterPro" id="IPR039697">
    <property type="entry name" value="Alcohol_dehydrogenase_Fe"/>
</dbReference>
<comment type="similarity">
    <text evidence="1">Belongs to the iron-containing alcohol dehydrogenase family.</text>
</comment>
<dbReference type="EC" id="1.1.1.-" evidence="6"/>
<dbReference type="RefSeq" id="WP_204710169.1">
    <property type="nucleotide sequence ID" value="NZ_JBHSZV010000059.1"/>
</dbReference>
<keyword evidence="2 6" id="KW-0560">Oxidoreductase</keyword>
<dbReference type="Pfam" id="PF25137">
    <property type="entry name" value="ADH_Fe_C"/>
    <property type="match status" value="1"/>
</dbReference>
<dbReference type="InterPro" id="IPR001670">
    <property type="entry name" value="ADH_Fe/GldA"/>
</dbReference>
<dbReference type="InterPro" id="IPR056798">
    <property type="entry name" value="ADH_Fe_C"/>
</dbReference>
<dbReference type="Gene3D" id="3.40.50.1970">
    <property type="match status" value="1"/>
</dbReference>
<dbReference type="Proteomes" id="UP001596410">
    <property type="component" value="Unassembled WGS sequence"/>
</dbReference>
<dbReference type="Gene3D" id="1.20.1090.10">
    <property type="entry name" value="Dehydroquinate synthase-like - alpha domain"/>
    <property type="match status" value="1"/>
</dbReference>
<dbReference type="InterPro" id="IPR018211">
    <property type="entry name" value="ADH_Fe_CS"/>
</dbReference>
<dbReference type="PROSITE" id="PS00913">
    <property type="entry name" value="ADH_IRON_1"/>
    <property type="match status" value="1"/>
</dbReference>
<evidence type="ECO:0000256" key="1">
    <source>
        <dbReference type="ARBA" id="ARBA00007358"/>
    </source>
</evidence>
<name>A0ABW2EQZ0_9BACI</name>
<feature type="domain" description="Fe-containing alcohol dehydrogenase-like C-terminal" evidence="5">
    <location>
        <begin position="187"/>
        <end position="382"/>
    </location>
</feature>
<sequence>MNSFVSPKHIYYGTGSLEKLAGVLGNSQYQRVLIVADPMLKKLGVIDPITEILNEAHVEFTTITNVIPELPIETANQVVEEARQYHPELVIGVGGGSAIDLAKVVGVLVENEGEVSDYLNLNGTKKLQHKGVPKLFIPTTSGTGAEVTDIAVLSLEDTKDVITHEYLLADYAIVDPVLTYTLPEKVTAASGIDALTHAIEAYTSTQATPLTDSLALDAIRKISANMRTAVWNGKDKQAREQMTLGSLIAGMSFYNAGVAGVHALAYPLGGLFKIPHGESNAVLLPYVYDHIWPACLDKMVKIAEALDLPTQGKNQRHIAQDVVQSLFHLVEDVGLPTRISAYDIKEEDIDTLTNNGIKQTRLLNRSPKKLNEEAIKQIYTNAHQGKLTH</sequence>
<feature type="domain" description="Alcohol dehydrogenase iron-type/glycerol dehydrogenase GldA" evidence="4">
    <location>
        <begin position="7"/>
        <end position="176"/>
    </location>
</feature>
<dbReference type="Pfam" id="PF00465">
    <property type="entry name" value="Fe-ADH"/>
    <property type="match status" value="1"/>
</dbReference>
<dbReference type="CDD" id="cd08551">
    <property type="entry name" value="Fe-ADH"/>
    <property type="match status" value="1"/>
</dbReference>
<comment type="caution">
    <text evidence="6">The sequence shown here is derived from an EMBL/GenBank/DDBJ whole genome shotgun (WGS) entry which is preliminary data.</text>
</comment>
<keyword evidence="3" id="KW-0520">NAD</keyword>
<protein>
    <submittedName>
        <fullName evidence="6">Iron-containing alcohol dehydrogenase</fullName>
        <ecNumber evidence="6">1.1.1.-</ecNumber>
    </submittedName>
</protein>
<dbReference type="SUPFAM" id="SSF56796">
    <property type="entry name" value="Dehydroquinate synthase-like"/>
    <property type="match status" value="1"/>
</dbReference>
<evidence type="ECO:0000313" key="7">
    <source>
        <dbReference type="Proteomes" id="UP001596410"/>
    </source>
</evidence>
<dbReference type="PANTHER" id="PTHR11496:SF102">
    <property type="entry name" value="ALCOHOL DEHYDROGENASE 4"/>
    <property type="match status" value="1"/>
</dbReference>
<organism evidence="6 7">
    <name type="scientific">Halobacillus seohaensis</name>
    <dbReference type="NCBI Taxonomy" id="447421"/>
    <lineage>
        <taxon>Bacteria</taxon>
        <taxon>Bacillati</taxon>
        <taxon>Bacillota</taxon>
        <taxon>Bacilli</taxon>
        <taxon>Bacillales</taxon>
        <taxon>Bacillaceae</taxon>
        <taxon>Halobacillus</taxon>
    </lineage>
</organism>
<proteinExistence type="inferred from homology"/>
<evidence type="ECO:0000256" key="3">
    <source>
        <dbReference type="ARBA" id="ARBA00023027"/>
    </source>
</evidence>
<dbReference type="PANTHER" id="PTHR11496">
    <property type="entry name" value="ALCOHOL DEHYDROGENASE"/>
    <property type="match status" value="1"/>
</dbReference>
<dbReference type="GO" id="GO:0016491">
    <property type="term" value="F:oxidoreductase activity"/>
    <property type="evidence" value="ECO:0007669"/>
    <property type="project" value="UniProtKB-KW"/>
</dbReference>
<accession>A0ABW2EQZ0</accession>